<dbReference type="Gene3D" id="3.30.479.30">
    <property type="entry name" value="Band 7 domain"/>
    <property type="match status" value="1"/>
</dbReference>
<dbReference type="Pfam" id="PF01145">
    <property type="entry name" value="Band_7"/>
    <property type="match status" value="1"/>
</dbReference>
<dbReference type="AlphaFoldDB" id="A0AA37XDK1"/>
<dbReference type="RefSeq" id="WP_284250188.1">
    <property type="nucleotide sequence ID" value="NZ_BSUM01000001.1"/>
</dbReference>
<feature type="region of interest" description="Disordered" evidence="4">
    <location>
        <begin position="338"/>
        <end position="361"/>
    </location>
</feature>
<dbReference type="InterPro" id="IPR036013">
    <property type="entry name" value="Band_7/SPFH_dom_sf"/>
</dbReference>
<evidence type="ECO:0000259" key="6">
    <source>
        <dbReference type="Pfam" id="PF01145"/>
    </source>
</evidence>
<comment type="similarity">
    <text evidence="2">Belongs to the band 7/mec-2 family. Flotillin subfamily.</text>
</comment>
<evidence type="ECO:0000313" key="9">
    <source>
        <dbReference type="Proteomes" id="UP001157161"/>
    </source>
</evidence>
<reference evidence="8" key="2">
    <citation type="submission" date="2023-02" db="EMBL/GenBank/DDBJ databases">
        <authorList>
            <person name="Sun Q."/>
            <person name="Mori K."/>
        </authorList>
    </citation>
    <scope>NUCLEOTIDE SEQUENCE</scope>
    <source>
        <strain evidence="8">NBRC 112290</strain>
    </source>
</reference>
<dbReference type="InterPro" id="IPR031905">
    <property type="entry name" value="Flotillin_C"/>
</dbReference>
<dbReference type="Proteomes" id="UP001157161">
    <property type="component" value="Unassembled WGS sequence"/>
</dbReference>
<dbReference type="InterPro" id="IPR027705">
    <property type="entry name" value="Flotillin_fam"/>
</dbReference>
<evidence type="ECO:0000313" key="8">
    <source>
        <dbReference type="EMBL" id="GMA31333.1"/>
    </source>
</evidence>
<evidence type="ECO:0000259" key="7">
    <source>
        <dbReference type="Pfam" id="PF15975"/>
    </source>
</evidence>
<dbReference type="GO" id="GO:0005886">
    <property type="term" value="C:plasma membrane"/>
    <property type="evidence" value="ECO:0007669"/>
    <property type="project" value="TreeGrafter"/>
</dbReference>
<feature type="transmembrane region" description="Helical" evidence="5">
    <location>
        <begin position="6"/>
        <end position="28"/>
    </location>
</feature>
<evidence type="ECO:0000256" key="3">
    <source>
        <dbReference type="ARBA" id="ARBA00023136"/>
    </source>
</evidence>
<sequence>MDFPSSVLIVAAAVVAIVVIAVIGAIYAKVRFKIATPDEALIITGRKSGKPVINPETGDETTDLSGQRVVIGGGTFVKPIFEQVVRLSLASQSFPVAAEDATTKSGVAVTLRSIAVVKVGGTERMVRAAAQRFAGRSQEQVIEQQTSEVLVGVLRTIAGTLTVESILYERQDFSKEVKDIAVPMLAERGLILENFEIQTVEDTGEYIRNLGRPRAAAVARDAEIAEAQAQQESTERSNEAAVQIAESNKSLALRNATIAQETAQAQADAEAARERAEAEAQQEVLVQQEQVAQRRAALREQELQTEVRKPAEARKYEAAQEADARKYAAEQEAEAAKTTAIRKAEAEAQRTTAQAEAEASASRSRAEAALIEQQRRAEGALALAKADADGIQARGEAEASAERAQGEARASAIKAEADAYQTFPESARLQMVLDALPKMAQPYADALGAIDGITIIDKEGASRLPGQVSTGVQEVAALLKAQTGVDLLELIGGLGGSSTSSAAEPGTAGGSVTGPTRRPSVTGPSTSGSSPSDGAAQPEG</sequence>
<reference evidence="8" key="1">
    <citation type="journal article" date="2014" name="Int. J. Syst. Evol. Microbiol.">
        <title>Complete genome sequence of Corynebacterium casei LMG S-19264T (=DSM 44701T), isolated from a smear-ripened cheese.</title>
        <authorList>
            <consortium name="US DOE Joint Genome Institute (JGI-PGF)"/>
            <person name="Walter F."/>
            <person name="Albersmeier A."/>
            <person name="Kalinowski J."/>
            <person name="Ruckert C."/>
        </authorList>
    </citation>
    <scope>NUCLEOTIDE SEQUENCE</scope>
    <source>
        <strain evidence="8">NBRC 112290</strain>
    </source>
</reference>
<feature type="domain" description="Flotillin C-terminal" evidence="7">
    <location>
        <begin position="386"/>
        <end position="466"/>
    </location>
</feature>
<organism evidence="8 9">
    <name type="scientific">Litorihabitans aurantiacus</name>
    <dbReference type="NCBI Taxonomy" id="1930061"/>
    <lineage>
        <taxon>Bacteria</taxon>
        <taxon>Bacillati</taxon>
        <taxon>Actinomycetota</taxon>
        <taxon>Actinomycetes</taxon>
        <taxon>Micrococcales</taxon>
        <taxon>Beutenbergiaceae</taxon>
        <taxon>Litorihabitans</taxon>
    </lineage>
</organism>
<evidence type="ECO:0000256" key="1">
    <source>
        <dbReference type="ARBA" id="ARBA00004370"/>
    </source>
</evidence>
<dbReference type="CDD" id="cd03399">
    <property type="entry name" value="SPFH_flotillin"/>
    <property type="match status" value="1"/>
</dbReference>
<gene>
    <name evidence="8" type="ORF">GCM10025875_13250</name>
</gene>
<feature type="compositionally biased region" description="Low complexity" evidence="4">
    <location>
        <begin position="519"/>
        <end position="532"/>
    </location>
</feature>
<dbReference type="PANTHER" id="PTHR13806:SF46">
    <property type="entry name" value="FLOTILLIN-1-RELATED"/>
    <property type="match status" value="1"/>
</dbReference>
<comment type="subcellular location">
    <subcellularLocation>
        <location evidence="1">Membrane</location>
    </subcellularLocation>
</comment>
<accession>A0AA37XDK1</accession>
<protein>
    <submittedName>
        <fullName evidence="8">Flotillin</fullName>
    </submittedName>
</protein>
<dbReference type="SUPFAM" id="SSF117892">
    <property type="entry name" value="Band 7/SPFH domain"/>
    <property type="match status" value="1"/>
</dbReference>
<keyword evidence="5" id="KW-0812">Transmembrane</keyword>
<dbReference type="GO" id="GO:0072659">
    <property type="term" value="P:protein localization to plasma membrane"/>
    <property type="evidence" value="ECO:0007669"/>
    <property type="project" value="TreeGrafter"/>
</dbReference>
<evidence type="ECO:0000256" key="5">
    <source>
        <dbReference type="SAM" id="Phobius"/>
    </source>
</evidence>
<evidence type="ECO:0000256" key="4">
    <source>
        <dbReference type="SAM" id="MobiDB-lite"/>
    </source>
</evidence>
<dbReference type="PANTHER" id="PTHR13806">
    <property type="entry name" value="FLOTILLIN-RELATED"/>
    <property type="match status" value="1"/>
</dbReference>
<keyword evidence="3 5" id="KW-0472">Membrane</keyword>
<name>A0AA37XDK1_9MICO</name>
<keyword evidence="9" id="KW-1185">Reference proteome</keyword>
<feature type="domain" description="Band 7" evidence="6">
    <location>
        <begin position="35"/>
        <end position="230"/>
    </location>
</feature>
<feature type="compositionally biased region" description="Low complexity" evidence="4">
    <location>
        <begin position="349"/>
        <end position="361"/>
    </location>
</feature>
<proteinExistence type="inferred from homology"/>
<feature type="region of interest" description="Disordered" evidence="4">
    <location>
        <begin position="496"/>
        <end position="540"/>
    </location>
</feature>
<dbReference type="GO" id="GO:0002020">
    <property type="term" value="F:protease binding"/>
    <property type="evidence" value="ECO:0007669"/>
    <property type="project" value="TreeGrafter"/>
</dbReference>
<dbReference type="EMBL" id="BSUM01000001">
    <property type="protein sequence ID" value="GMA31333.1"/>
    <property type="molecule type" value="Genomic_DNA"/>
</dbReference>
<dbReference type="Pfam" id="PF15975">
    <property type="entry name" value="Flot"/>
    <property type="match status" value="1"/>
</dbReference>
<evidence type="ECO:0000256" key="2">
    <source>
        <dbReference type="ARBA" id="ARBA00007161"/>
    </source>
</evidence>
<comment type="caution">
    <text evidence="8">The sequence shown here is derived from an EMBL/GenBank/DDBJ whole genome shotgun (WGS) entry which is preliminary data.</text>
</comment>
<dbReference type="InterPro" id="IPR001107">
    <property type="entry name" value="Band_7"/>
</dbReference>
<keyword evidence="5" id="KW-1133">Transmembrane helix</keyword>